<evidence type="ECO:0000313" key="8">
    <source>
        <dbReference type="Proteomes" id="UP000783287"/>
    </source>
</evidence>
<dbReference type="InterPro" id="IPR036259">
    <property type="entry name" value="MFS_trans_sf"/>
</dbReference>
<proteinExistence type="inferred from homology"/>
<feature type="non-terminal residue" evidence="7">
    <location>
        <position position="358"/>
    </location>
</feature>
<feature type="transmembrane region" description="Helical" evidence="5">
    <location>
        <begin position="69"/>
        <end position="91"/>
    </location>
</feature>
<feature type="transmembrane region" description="Helical" evidence="5">
    <location>
        <begin position="168"/>
        <end position="186"/>
    </location>
</feature>
<evidence type="ECO:0000313" key="7">
    <source>
        <dbReference type="EMBL" id="MCA9383437.1"/>
    </source>
</evidence>
<evidence type="ECO:0000256" key="1">
    <source>
        <dbReference type="ARBA" id="ARBA00007867"/>
    </source>
</evidence>
<reference evidence="7" key="2">
    <citation type="journal article" date="2021" name="Microbiome">
        <title>Successional dynamics and alternative stable states in a saline activated sludge microbial community over 9 years.</title>
        <authorList>
            <person name="Wang Y."/>
            <person name="Ye J."/>
            <person name="Ju F."/>
            <person name="Liu L."/>
            <person name="Boyd J.A."/>
            <person name="Deng Y."/>
            <person name="Parks D.H."/>
            <person name="Jiang X."/>
            <person name="Yin X."/>
            <person name="Woodcroft B.J."/>
            <person name="Tyson G.W."/>
            <person name="Hugenholtz P."/>
            <person name="Polz M.F."/>
            <person name="Zhang T."/>
        </authorList>
    </citation>
    <scope>NUCLEOTIDE SEQUENCE</scope>
    <source>
        <strain evidence="7">HKST-UBA14</strain>
    </source>
</reference>
<name>A0A955L5K8_9BACT</name>
<evidence type="ECO:0000256" key="3">
    <source>
        <dbReference type="ARBA" id="ARBA00023115"/>
    </source>
</evidence>
<dbReference type="Pfam" id="PF01564">
    <property type="entry name" value="Spermine_synth"/>
    <property type="match status" value="1"/>
</dbReference>
<keyword evidence="5" id="KW-1133">Transmembrane helix</keyword>
<comment type="caution">
    <text evidence="7">The sequence shown here is derived from an EMBL/GenBank/DDBJ whole genome shotgun (WGS) entry which is preliminary data.</text>
</comment>
<comment type="caution">
    <text evidence="4">Lacks conserved residue(s) required for the propagation of feature annotation.</text>
</comment>
<dbReference type="InterPro" id="IPR029063">
    <property type="entry name" value="SAM-dependent_MTases_sf"/>
</dbReference>
<evidence type="ECO:0000256" key="5">
    <source>
        <dbReference type="SAM" id="Phobius"/>
    </source>
</evidence>
<comment type="similarity">
    <text evidence="1">Belongs to the spermidine/spermine synthase family.</text>
</comment>
<keyword evidence="5" id="KW-0472">Membrane</keyword>
<dbReference type="EMBL" id="JAGQLK010000070">
    <property type="protein sequence ID" value="MCA9383437.1"/>
    <property type="molecule type" value="Genomic_DNA"/>
</dbReference>
<organism evidence="7 8">
    <name type="scientific">Candidatus Dojkabacteria bacterium</name>
    <dbReference type="NCBI Taxonomy" id="2099670"/>
    <lineage>
        <taxon>Bacteria</taxon>
        <taxon>Candidatus Dojkabacteria</taxon>
    </lineage>
</organism>
<keyword evidence="5" id="KW-0812">Transmembrane</keyword>
<gene>
    <name evidence="7" type="ORF">KC909_03665</name>
</gene>
<dbReference type="Proteomes" id="UP000783287">
    <property type="component" value="Unassembled WGS sequence"/>
</dbReference>
<dbReference type="InterPro" id="IPR030373">
    <property type="entry name" value="PABS_CS"/>
</dbReference>
<feature type="transmembrane region" description="Helical" evidence="5">
    <location>
        <begin position="193"/>
        <end position="215"/>
    </location>
</feature>
<sequence length="358" mass="39670">MNRKTGIFFSALIVAIGGIIYEMIIGTTASYLLGNGVLHFSLTIGIFLAGMGIGSYLSSYISSKPEQNFILIEILLGLFGGSSVSILFATFAYTELFYLVFTVLIGGIGILIGTEIPMFLAILKDRSGNEMRELTAKILSIDYLGALIASIAFPMILLPQFGLLRTSFLVGIINLLVGGLMLVSFSEIVRKKLLSFLLVLSFTVLISGFLKYGMLTDWFNKGLYQDEVIYNEQSTYQSIVITQFNTDLRLYLDGNIQFSATDEYRYHEPLVHVPISYSDHIPTTILILGGGDGLVARELLKYEEVENITLVDLDPSVTDLAQTFKPLVDINNNSLNNEKVSVINQDAFNYLQNTSELY</sequence>
<evidence type="ECO:0000259" key="6">
    <source>
        <dbReference type="PROSITE" id="PS51006"/>
    </source>
</evidence>
<evidence type="ECO:0000256" key="4">
    <source>
        <dbReference type="PROSITE-ProRule" id="PRU00354"/>
    </source>
</evidence>
<dbReference type="PROSITE" id="PS01330">
    <property type="entry name" value="PABS_1"/>
    <property type="match status" value="1"/>
</dbReference>
<evidence type="ECO:0000256" key="2">
    <source>
        <dbReference type="ARBA" id="ARBA00022679"/>
    </source>
</evidence>
<feature type="domain" description="PABS" evidence="6">
    <location>
        <begin position="203"/>
        <end position="358"/>
    </location>
</feature>
<feature type="transmembrane region" description="Helical" evidence="5">
    <location>
        <begin position="97"/>
        <end position="123"/>
    </location>
</feature>
<feature type="transmembrane region" description="Helical" evidence="5">
    <location>
        <begin position="37"/>
        <end position="57"/>
    </location>
</feature>
<feature type="transmembrane region" description="Helical" evidence="5">
    <location>
        <begin position="143"/>
        <end position="162"/>
    </location>
</feature>
<feature type="transmembrane region" description="Helical" evidence="5">
    <location>
        <begin position="7"/>
        <end position="31"/>
    </location>
</feature>
<keyword evidence="2 4" id="KW-0808">Transferase</keyword>
<dbReference type="CDD" id="cd02440">
    <property type="entry name" value="AdoMet_MTases"/>
    <property type="match status" value="1"/>
</dbReference>
<dbReference type="GO" id="GO:0006596">
    <property type="term" value="P:polyamine biosynthetic process"/>
    <property type="evidence" value="ECO:0007669"/>
    <property type="project" value="UniProtKB-UniRule"/>
</dbReference>
<dbReference type="PANTHER" id="PTHR43317">
    <property type="entry name" value="THERMOSPERMINE SYNTHASE ACAULIS5"/>
    <property type="match status" value="1"/>
</dbReference>
<protein>
    <recommendedName>
        <fullName evidence="6">PABS domain-containing protein</fullName>
    </recommendedName>
</protein>
<keyword evidence="3 4" id="KW-0620">Polyamine biosynthesis</keyword>
<dbReference type="AlphaFoldDB" id="A0A955L5K8"/>
<reference evidence="7" key="1">
    <citation type="submission" date="2020-04" db="EMBL/GenBank/DDBJ databases">
        <authorList>
            <person name="Zhang T."/>
        </authorList>
    </citation>
    <scope>NUCLEOTIDE SEQUENCE</scope>
    <source>
        <strain evidence="7">HKST-UBA14</strain>
    </source>
</reference>
<dbReference type="Gene3D" id="3.40.50.150">
    <property type="entry name" value="Vaccinia Virus protein VP39"/>
    <property type="match status" value="1"/>
</dbReference>
<accession>A0A955L5K8</accession>
<dbReference type="PROSITE" id="PS51006">
    <property type="entry name" value="PABS_2"/>
    <property type="match status" value="1"/>
</dbReference>
<dbReference type="PANTHER" id="PTHR43317:SF1">
    <property type="entry name" value="THERMOSPERMINE SYNTHASE ACAULIS5"/>
    <property type="match status" value="1"/>
</dbReference>
<dbReference type="SUPFAM" id="SSF53335">
    <property type="entry name" value="S-adenosyl-L-methionine-dependent methyltransferases"/>
    <property type="match status" value="1"/>
</dbReference>
<dbReference type="InterPro" id="IPR030374">
    <property type="entry name" value="PABS"/>
</dbReference>
<dbReference type="GO" id="GO:0016740">
    <property type="term" value="F:transferase activity"/>
    <property type="evidence" value="ECO:0007669"/>
    <property type="project" value="UniProtKB-UniRule"/>
</dbReference>
<dbReference type="SUPFAM" id="SSF103473">
    <property type="entry name" value="MFS general substrate transporter"/>
    <property type="match status" value="1"/>
</dbReference>